<dbReference type="AlphaFoldDB" id="A0A367LMF0"/>
<evidence type="ECO:0000313" key="3">
    <source>
        <dbReference type="Proteomes" id="UP000253664"/>
    </source>
</evidence>
<protein>
    <submittedName>
        <fullName evidence="2">Uncharacterized protein</fullName>
    </submittedName>
</protein>
<gene>
    <name evidence="2" type="ORF">L249_3606</name>
</gene>
<dbReference type="Proteomes" id="UP000253664">
    <property type="component" value="Unassembled WGS sequence"/>
</dbReference>
<sequence>MKTTPTLHLLFLLLFTTPITARWVFDKRSSCQLCAVGPLNGGDACCSASCAAQHKDIHGGHCNDKK</sequence>
<evidence type="ECO:0000256" key="1">
    <source>
        <dbReference type="SAM" id="SignalP"/>
    </source>
</evidence>
<dbReference type="EMBL" id="LKCN02000002">
    <property type="protein sequence ID" value="RCI15581.1"/>
    <property type="molecule type" value="Genomic_DNA"/>
</dbReference>
<feature type="signal peptide" evidence="1">
    <location>
        <begin position="1"/>
        <end position="21"/>
    </location>
</feature>
<name>A0A367LMF0_9HYPO</name>
<feature type="chain" id="PRO_5016784795" evidence="1">
    <location>
        <begin position="22"/>
        <end position="66"/>
    </location>
</feature>
<reference evidence="2 3" key="1">
    <citation type="journal article" date="2015" name="BMC Genomics">
        <title>Insights from the genome of Ophiocordyceps polyrhachis-furcata to pathogenicity and host specificity in insect fungi.</title>
        <authorList>
            <person name="Wichadakul D."/>
            <person name="Kobmoo N."/>
            <person name="Ingsriswang S."/>
            <person name="Tangphatsornruang S."/>
            <person name="Chantasingh D."/>
            <person name="Luangsa-ard J.J."/>
            <person name="Eurwilaichitr L."/>
        </authorList>
    </citation>
    <scope>NUCLEOTIDE SEQUENCE [LARGE SCALE GENOMIC DNA]</scope>
    <source>
        <strain evidence="2 3">BCC 54312</strain>
    </source>
</reference>
<evidence type="ECO:0000313" key="2">
    <source>
        <dbReference type="EMBL" id="RCI15581.1"/>
    </source>
</evidence>
<comment type="caution">
    <text evidence="2">The sequence shown here is derived from an EMBL/GenBank/DDBJ whole genome shotgun (WGS) entry which is preliminary data.</text>
</comment>
<keyword evidence="3" id="KW-1185">Reference proteome</keyword>
<organism evidence="2 3">
    <name type="scientific">Ophiocordyceps polyrhachis-furcata BCC 54312</name>
    <dbReference type="NCBI Taxonomy" id="1330021"/>
    <lineage>
        <taxon>Eukaryota</taxon>
        <taxon>Fungi</taxon>
        <taxon>Dikarya</taxon>
        <taxon>Ascomycota</taxon>
        <taxon>Pezizomycotina</taxon>
        <taxon>Sordariomycetes</taxon>
        <taxon>Hypocreomycetidae</taxon>
        <taxon>Hypocreales</taxon>
        <taxon>Ophiocordycipitaceae</taxon>
        <taxon>Ophiocordyceps</taxon>
    </lineage>
</organism>
<proteinExistence type="predicted"/>
<keyword evidence="1" id="KW-0732">Signal</keyword>
<accession>A0A367LMF0</accession>